<dbReference type="InterPro" id="IPR025723">
    <property type="entry name" value="ArsA/GET3_ATPase-like"/>
</dbReference>
<organism evidence="5 6">
    <name type="scientific">Candidatus Desulfatibia vada</name>
    <dbReference type="NCBI Taxonomy" id="2841696"/>
    <lineage>
        <taxon>Bacteria</taxon>
        <taxon>Pseudomonadati</taxon>
        <taxon>Thermodesulfobacteriota</taxon>
        <taxon>Desulfobacteria</taxon>
        <taxon>Desulfobacterales</taxon>
        <taxon>Desulfobacterales incertae sedis</taxon>
        <taxon>Candidatus Desulfatibia</taxon>
    </lineage>
</organism>
<proteinExistence type="inferred from homology"/>
<dbReference type="Gene3D" id="3.40.50.300">
    <property type="entry name" value="P-loop containing nucleotide triphosphate hydrolases"/>
    <property type="match status" value="1"/>
</dbReference>
<comment type="caution">
    <text evidence="5">The sequence shown here is derived from an EMBL/GenBank/DDBJ whole genome shotgun (WGS) entry which is preliminary data.</text>
</comment>
<dbReference type="AlphaFoldDB" id="A0A8J6NR12"/>
<evidence type="ECO:0000256" key="2">
    <source>
        <dbReference type="ARBA" id="ARBA00052296"/>
    </source>
</evidence>
<dbReference type="EMBL" id="JACNIG010000195">
    <property type="protein sequence ID" value="MBC8431956.1"/>
    <property type="molecule type" value="Genomic_DNA"/>
</dbReference>
<reference evidence="5 6" key="1">
    <citation type="submission" date="2020-08" db="EMBL/GenBank/DDBJ databases">
        <title>Bridging the membrane lipid divide: bacteria of the FCB group superphylum have the potential to synthesize archaeal ether lipids.</title>
        <authorList>
            <person name="Villanueva L."/>
            <person name="Von Meijenfeldt F.A.B."/>
            <person name="Westbye A.B."/>
            <person name="Yadav S."/>
            <person name="Hopmans E.C."/>
            <person name="Dutilh B.E."/>
            <person name="Sinninghe Damste J.S."/>
        </authorList>
    </citation>
    <scope>NUCLEOTIDE SEQUENCE [LARGE SCALE GENOMIC DNA]</scope>
    <source>
        <strain evidence="5">NIOZ-UU17</strain>
    </source>
</reference>
<gene>
    <name evidence="5" type="ORF">H8D96_08545</name>
</gene>
<evidence type="ECO:0000256" key="3">
    <source>
        <dbReference type="ARBA" id="ARBA00066752"/>
    </source>
</evidence>
<dbReference type="Pfam" id="PF02374">
    <property type="entry name" value="ArsA_ATPase"/>
    <property type="match status" value="1"/>
</dbReference>
<evidence type="ECO:0000313" key="5">
    <source>
        <dbReference type="EMBL" id="MBC8431956.1"/>
    </source>
</evidence>
<sequence>MKQQLHFFIGKGGVGKSTTSAITSVHLSNASVDTLLVSMDPAHNQRDIFQKDFSENPQKIGNHLSVIEIDSDYWIKKYLKETQDNIKKTYRYESAFNLQNYFNVLQFSPGLEEYALLLAFENIIRTFTDKDIIIFDMAPTALALRFFSMPFITLIWLEELLKLRNEIYAKKEIISKIKIGKKELEQDKVKLKLEMMIRSHRSLRDLFRSRATVINLVMNNDKLSFSEAVRIKKKLADIGIQIGRIVVNKTIKKKIADEIKKEFETPKIILFPFFAKNLLGYSALNEFIDSNRESIGNI</sequence>
<dbReference type="PANTHER" id="PTHR10803">
    <property type="entry name" value="ARSENICAL PUMP-DRIVING ATPASE ARSENITE-TRANSLOCATING ATPASE"/>
    <property type="match status" value="1"/>
</dbReference>
<dbReference type="GO" id="GO:0005524">
    <property type="term" value="F:ATP binding"/>
    <property type="evidence" value="ECO:0007669"/>
    <property type="project" value="InterPro"/>
</dbReference>
<dbReference type="Proteomes" id="UP000605201">
    <property type="component" value="Unassembled WGS sequence"/>
</dbReference>
<dbReference type="GO" id="GO:0015446">
    <property type="term" value="F:ATPase-coupled arsenite transmembrane transporter activity"/>
    <property type="evidence" value="ECO:0007669"/>
    <property type="project" value="UniProtKB-EC"/>
</dbReference>
<dbReference type="InterPro" id="IPR016300">
    <property type="entry name" value="ATPase_ArsA/GET3"/>
</dbReference>
<dbReference type="GO" id="GO:0016887">
    <property type="term" value="F:ATP hydrolysis activity"/>
    <property type="evidence" value="ECO:0007669"/>
    <property type="project" value="InterPro"/>
</dbReference>
<evidence type="ECO:0000256" key="1">
    <source>
        <dbReference type="ARBA" id="ARBA00011040"/>
    </source>
</evidence>
<protein>
    <recommendedName>
        <fullName evidence="3">arsenite-transporting ATPase</fullName>
        <ecNumber evidence="3">7.3.2.7</ecNumber>
    </recommendedName>
</protein>
<dbReference type="InterPro" id="IPR027417">
    <property type="entry name" value="P-loop_NTPase"/>
</dbReference>
<comment type="catalytic activity">
    <reaction evidence="2">
        <text>arsenite(in) + ATP + H2O = arsenite(out) + ADP + phosphate + H(+)</text>
        <dbReference type="Rhea" id="RHEA:11348"/>
        <dbReference type="ChEBI" id="CHEBI:15377"/>
        <dbReference type="ChEBI" id="CHEBI:15378"/>
        <dbReference type="ChEBI" id="CHEBI:29242"/>
        <dbReference type="ChEBI" id="CHEBI:30616"/>
        <dbReference type="ChEBI" id="CHEBI:43474"/>
        <dbReference type="ChEBI" id="CHEBI:456216"/>
        <dbReference type="EC" id="7.3.2.7"/>
    </reaction>
</comment>
<comment type="similarity">
    <text evidence="1">Belongs to the arsA ATPase family.</text>
</comment>
<name>A0A8J6NR12_9BACT</name>
<dbReference type="CDD" id="cd02035">
    <property type="entry name" value="ArsA"/>
    <property type="match status" value="1"/>
</dbReference>
<dbReference type="PANTHER" id="PTHR10803:SF3">
    <property type="entry name" value="ATPASE GET3"/>
    <property type="match status" value="1"/>
</dbReference>
<dbReference type="SUPFAM" id="SSF52540">
    <property type="entry name" value="P-loop containing nucleoside triphosphate hydrolases"/>
    <property type="match status" value="1"/>
</dbReference>
<dbReference type="EC" id="7.3.2.7" evidence="3"/>
<evidence type="ECO:0000259" key="4">
    <source>
        <dbReference type="Pfam" id="PF02374"/>
    </source>
</evidence>
<accession>A0A8J6NR12</accession>
<evidence type="ECO:0000313" key="6">
    <source>
        <dbReference type="Proteomes" id="UP000605201"/>
    </source>
</evidence>
<feature type="domain" description="ArsA/GET3 Anion-transporting ATPase-like" evidence="4">
    <location>
        <begin position="6"/>
        <end position="258"/>
    </location>
</feature>
<dbReference type="NCBIfam" id="TIGR00345">
    <property type="entry name" value="GET3_arsA_TRC40"/>
    <property type="match status" value="1"/>
</dbReference>